<organism evidence="2 3">
    <name type="scientific">Geranomyces variabilis</name>
    <dbReference type="NCBI Taxonomy" id="109894"/>
    <lineage>
        <taxon>Eukaryota</taxon>
        <taxon>Fungi</taxon>
        <taxon>Fungi incertae sedis</taxon>
        <taxon>Chytridiomycota</taxon>
        <taxon>Chytridiomycota incertae sedis</taxon>
        <taxon>Chytridiomycetes</taxon>
        <taxon>Spizellomycetales</taxon>
        <taxon>Powellomycetaceae</taxon>
        <taxon>Geranomyces</taxon>
    </lineage>
</organism>
<comment type="caution">
    <text evidence="2">The sequence shown here is derived from an EMBL/GenBank/DDBJ whole genome shotgun (WGS) entry which is preliminary data.</text>
</comment>
<evidence type="ECO:0000256" key="1">
    <source>
        <dbReference type="SAM" id="MobiDB-lite"/>
    </source>
</evidence>
<name>A0AAD5TCQ3_9FUNG</name>
<proteinExistence type="predicted"/>
<feature type="region of interest" description="Disordered" evidence="1">
    <location>
        <begin position="1"/>
        <end position="21"/>
    </location>
</feature>
<protein>
    <recommendedName>
        <fullName evidence="4">F-box domain-containing protein</fullName>
    </recommendedName>
</protein>
<evidence type="ECO:0000313" key="3">
    <source>
        <dbReference type="Proteomes" id="UP001212152"/>
    </source>
</evidence>
<reference evidence="2" key="1">
    <citation type="submission" date="2020-05" db="EMBL/GenBank/DDBJ databases">
        <title>Phylogenomic resolution of chytrid fungi.</title>
        <authorList>
            <person name="Stajich J.E."/>
            <person name="Amses K."/>
            <person name="Simmons R."/>
            <person name="Seto K."/>
            <person name="Myers J."/>
            <person name="Bonds A."/>
            <person name="Quandt C.A."/>
            <person name="Barry K."/>
            <person name="Liu P."/>
            <person name="Grigoriev I."/>
            <person name="Longcore J.E."/>
            <person name="James T.Y."/>
        </authorList>
    </citation>
    <scope>NUCLEOTIDE SEQUENCE</scope>
    <source>
        <strain evidence="2">JEL0379</strain>
    </source>
</reference>
<evidence type="ECO:0000313" key="2">
    <source>
        <dbReference type="EMBL" id="KAJ3171318.1"/>
    </source>
</evidence>
<keyword evidence="3" id="KW-1185">Reference proteome</keyword>
<evidence type="ECO:0008006" key="4">
    <source>
        <dbReference type="Google" id="ProtNLM"/>
    </source>
</evidence>
<sequence length="359" mass="40317">MTVAEQQRNLHNPHTSQLRRRRPLRLPDEVLGIVFLHLQPNYVRQDGLLCGTPWTDGTCVVSREMWQDGNSGTLIRHDWTDDSKRGKARYHPTITINRVPSRRHCRPALLDVGAVNRQWRRVSLQHPFWTDLGWHRLLDLRPVPLVAASATAGGPTVALDSFFRVLSDCPVRMARVRSITLDLVCWRRDIGIDALLAILRRVTNPHLVHTFVLETGWDVSGDTAIIRLLGTQFPNLRRVHVGGVASPDIFYGLASSALKYWAKRWGMGKLTHLSLQGFGQAGSFSCAALLALLKKQRNVKHLAVGYVRNGLDLTRVAALVPELETLSHDFMLANYVPFDARPLPVGARPLPVGFPKSFL</sequence>
<accession>A0AAD5TCQ3</accession>
<dbReference type="Proteomes" id="UP001212152">
    <property type="component" value="Unassembled WGS sequence"/>
</dbReference>
<gene>
    <name evidence="2" type="ORF">HDU87_008425</name>
</gene>
<feature type="compositionally biased region" description="Polar residues" evidence="1">
    <location>
        <begin position="1"/>
        <end position="16"/>
    </location>
</feature>
<dbReference type="EMBL" id="JADGJQ010000088">
    <property type="protein sequence ID" value="KAJ3171318.1"/>
    <property type="molecule type" value="Genomic_DNA"/>
</dbReference>
<dbReference type="AlphaFoldDB" id="A0AAD5TCQ3"/>